<evidence type="ECO:0000256" key="8">
    <source>
        <dbReference type="ARBA" id="ARBA00023034"/>
    </source>
</evidence>
<evidence type="ECO:0008006" key="14">
    <source>
        <dbReference type="Google" id="ProtNLM"/>
    </source>
</evidence>
<feature type="compositionally biased region" description="Acidic residues" evidence="10">
    <location>
        <begin position="329"/>
        <end position="339"/>
    </location>
</feature>
<evidence type="ECO:0000256" key="2">
    <source>
        <dbReference type="ARBA" id="ARBA00004653"/>
    </source>
</evidence>
<dbReference type="SMART" id="SM00730">
    <property type="entry name" value="PSN"/>
    <property type="match status" value="1"/>
</dbReference>
<feature type="transmembrane region" description="Helical" evidence="11">
    <location>
        <begin position="138"/>
        <end position="159"/>
    </location>
</feature>
<gene>
    <name evidence="12" type="ORF">ACHAXA_000133</name>
</gene>
<dbReference type="GO" id="GO:0007219">
    <property type="term" value="P:Notch signaling pathway"/>
    <property type="evidence" value="ECO:0007669"/>
    <property type="project" value="UniProtKB-KW"/>
</dbReference>
<evidence type="ECO:0000313" key="13">
    <source>
        <dbReference type="Proteomes" id="UP001530377"/>
    </source>
</evidence>
<feature type="region of interest" description="Disordered" evidence="10">
    <location>
        <begin position="433"/>
        <end position="459"/>
    </location>
</feature>
<comment type="subcellular location">
    <subcellularLocation>
        <location evidence="1">Endoplasmic reticulum membrane</location>
        <topology evidence="1">Multi-pass membrane protein</topology>
    </subcellularLocation>
    <subcellularLocation>
        <location evidence="2">Golgi apparatus membrane</location>
        <topology evidence="2">Multi-pass membrane protein</topology>
    </subcellularLocation>
</comment>
<proteinExistence type="inferred from homology"/>
<dbReference type="Proteomes" id="UP001530377">
    <property type="component" value="Unassembled WGS sequence"/>
</dbReference>
<dbReference type="Gene3D" id="1.10.472.100">
    <property type="entry name" value="Presenilin"/>
    <property type="match status" value="1"/>
</dbReference>
<evidence type="ECO:0000256" key="11">
    <source>
        <dbReference type="SAM" id="Phobius"/>
    </source>
</evidence>
<feature type="region of interest" description="Disordered" evidence="10">
    <location>
        <begin position="1"/>
        <end position="60"/>
    </location>
</feature>
<evidence type="ECO:0000256" key="4">
    <source>
        <dbReference type="ARBA" id="ARBA00022692"/>
    </source>
</evidence>
<keyword evidence="7 11" id="KW-1133">Transmembrane helix</keyword>
<dbReference type="InterPro" id="IPR006639">
    <property type="entry name" value="Preselin/SPP"/>
</dbReference>
<dbReference type="GO" id="GO:0000139">
    <property type="term" value="C:Golgi membrane"/>
    <property type="evidence" value="ECO:0007669"/>
    <property type="project" value="UniProtKB-SubCell"/>
</dbReference>
<dbReference type="InterPro" id="IPR042524">
    <property type="entry name" value="Presenilin_C"/>
</dbReference>
<dbReference type="InterPro" id="IPR001108">
    <property type="entry name" value="Peptidase_A22A"/>
</dbReference>
<evidence type="ECO:0000256" key="9">
    <source>
        <dbReference type="ARBA" id="ARBA00023136"/>
    </source>
</evidence>
<feature type="transmembrane region" description="Helical" evidence="11">
    <location>
        <begin position="200"/>
        <end position="220"/>
    </location>
</feature>
<evidence type="ECO:0000256" key="7">
    <source>
        <dbReference type="ARBA" id="ARBA00022989"/>
    </source>
</evidence>
<name>A0ABD3SC22_9STRA</name>
<feature type="compositionally biased region" description="Basic and acidic residues" evidence="10">
    <location>
        <begin position="27"/>
        <end position="41"/>
    </location>
</feature>
<evidence type="ECO:0000256" key="1">
    <source>
        <dbReference type="ARBA" id="ARBA00004477"/>
    </source>
</evidence>
<feature type="transmembrane region" description="Helical" evidence="11">
    <location>
        <begin position="166"/>
        <end position="188"/>
    </location>
</feature>
<feature type="region of interest" description="Disordered" evidence="10">
    <location>
        <begin position="495"/>
        <end position="557"/>
    </location>
</feature>
<keyword evidence="5" id="KW-0256">Endoplasmic reticulum</keyword>
<feature type="compositionally biased region" description="Basic residues" evidence="10">
    <location>
        <begin position="510"/>
        <end position="520"/>
    </location>
</feature>
<dbReference type="Pfam" id="PF01080">
    <property type="entry name" value="Presenilin"/>
    <property type="match status" value="2"/>
</dbReference>
<dbReference type="EMBL" id="JALLPB020000075">
    <property type="protein sequence ID" value="KAL3822065.1"/>
    <property type="molecule type" value="Genomic_DNA"/>
</dbReference>
<feature type="transmembrane region" description="Helical" evidence="11">
    <location>
        <begin position="80"/>
        <end position="101"/>
    </location>
</feature>
<feature type="transmembrane region" description="Helical" evidence="11">
    <location>
        <begin position="697"/>
        <end position="716"/>
    </location>
</feature>
<organism evidence="12 13">
    <name type="scientific">Cyclostephanos tholiformis</name>
    <dbReference type="NCBI Taxonomy" id="382380"/>
    <lineage>
        <taxon>Eukaryota</taxon>
        <taxon>Sar</taxon>
        <taxon>Stramenopiles</taxon>
        <taxon>Ochrophyta</taxon>
        <taxon>Bacillariophyta</taxon>
        <taxon>Coscinodiscophyceae</taxon>
        <taxon>Thalassiosirophycidae</taxon>
        <taxon>Stephanodiscales</taxon>
        <taxon>Stephanodiscaceae</taxon>
        <taxon>Cyclostephanos</taxon>
    </lineage>
</organism>
<keyword evidence="4 11" id="KW-0812">Transmembrane</keyword>
<feature type="transmembrane region" description="Helical" evidence="11">
    <location>
        <begin position="670"/>
        <end position="691"/>
    </location>
</feature>
<keyword evidence="6" id="KW-0914">Notch signaling pathway</keyword>
<feature type="compositionally biased region" description="Gly residues" evidence="10">
    <location>
        <begin position="43"/>
        <end position="54"/>
    </location>
</feature>
<evidence type="ECO:0000256" key="6">
    <source>
        <dbReference type="ARBA" id="ARBA00022976"/>
    </source>
</evidence>
<accession>A0ABD3SC22</accession>
<protein>
    <recommendedName>
        <fullName evidence="14">Presenilin</fullName>
    </recommendedName>
</protein>
<dbReference type="PANTHER" id="PTHR10202:SF13">
    <property type="entry name" value="PRESENILIN HOMOLOG"/>
    <property type="match status" value="1"/>
</dbReference>
<dbReference type="PANTHER" id="PTHR10202">
    <property type="entry name" value="PRESENILIN"/>
    <property type="match status" value="1"/>
</dbReference>
<feature type="region of interest" description="Disordered" evidence="10">
    <location>
        <begin position="304"/>
        <end position="393"/>
    </location>
</feature>
<keyword evidence="13" id="KW-1185">Reference proteome</keyword>
<dbReference type="AlphaFoldDB" id="A0ABD3SC22"/>
<feature type="compositionally biased region" description="Basic and acidic residues" evidence="10">
    <location>
        <begin position="436"/>
        <end position="446"/>
    </location>
</feature>
<keyword evidence="9 11" id="KW-0472">Membrane</keyword>
<sequence length="730" mass="78025">MIDPANDEGNCLPARHEDAVVRGSLPRVDDDRNYDERRDDNNGGSGGGGGGVGRGGRDGNTEEDVAVLSLNELMYSAHSFHVISLPVSITMTLAALAVTYVNTPETIEQGADMMSQAYHVWKVDAETDSTSRQLVLDFANGLVIVAFIGTMTFGIVLLYKYRCMRVLVGYMMFSSMTLLGVLGGELSGVAIRKYRIPIDWFTFIFCLFNFAVVGVTAIFYGLGIPTYVTQGYLICSSVIISWQLSHFDTISTWTLLIMLGLYDLCAVLTPCGPLRALVNLMSDEDSPEMPGLLYEASIPEGLKRPVMSGRRTDEGGGRGGGGNNRGNVDDDDDDDDGDDDSRSDGRSVTPPSSMIAEGYRRPTVSDVGGRRDGASSDAMTTTGGAASPSVGDVEMSSAIVSSGDRGAARGYSPDDVDGEVEWANDAVGIMDTTSIDVDRQRSETSHSKSGGGLSSASSSSSHAVDAALSSSLAGATVTARIPFAIAKLYRLPLTSPPPFGTSTRAGGRGGGRRRLRRRHVPPGQISTSPLLKSEGVAASEDDDSSSSPESEYGSGDGPFVIPDCEYTAAQMQTNVEAIMPSNGATVVKQPRRSLQGDREDRYAIIGADGTLRRVLFVDKKNGKVYEEMQDDDDDGSYEGRFSNSIKLGLGDFIFYSVLVAKSAQYSFPCFVSSFLVILAGLGGTLVLLAVYKHALPALPISIFLAVGFYVLVRFMAEPWIHAVMSTPFYV</sequence>
<dbReference type="GO" id="GO:0005789">
    <property type="term" value="C:endoplasmic reticulum membrane"/>
    <property type="evidence" value="ECO:0007669"/>
    <property type="project" value="UniProtKB-SubCell"/>
</dbReference>
<reference evidence="12 13" key="1">
    <citation type="submission" date="2024-10" db="EMBL/GenBank/DDBJ databases">
        <title>Updated reference genomes for cyclostephanoid diatoms.</title>
        <authorList>
            <person name="Roberts W.R."/>
            <person name="Alverson A.J."/>
        </authorList>
    </citation>
    <scope>NUCLEOTIDE SEQUENCE [LARGE SCALE GENOMIC DNA]</scope>
    <source>
        <strain evidence="12 13">AJA228-03</strain>
    </source>
</reference>
<evidence type="ECO:0000256" key="3">
    <source>
        <dbReference type="ARBA" id="ARBA00008604"/>
    </source>
</evidence>
<comment type="similarity">
    <text evidence="3">Belongs to the peptidase A22A family.</text>
</comment>
<keyword evidence="8" id="KW-0333">Golgi apparatus</keyword>
<evidence type="ECO:0000256" key="10">
    <source>
        <dbReference type="SAM" id="MobiDB-lite"/>
    </source>
</evidence>
<evidence type="ECO:0000256" key="5">
    <source>
        <dbReference type="ARBA" id="ARBA00022824"/>
    </source>
</evidence>
<evidence type="ECO:0000313" key="12">
    <source>
        <dbReference type="EMBL" id="KAL3822065.1"/>
    </source>
</evidence>
<comment type="caution">
    <text evidence="12">The sequence shown here is derived from an EMBL/GenBank/DDBJ whole genome shotgun (WGS) entry which is preliminary data.</text>
</comment>